<proteinExistence type="predicted"/>
<protein>
    <recommendedName>
        <fullName evidence="2">Curli production assembly/transport component CsgF</fullName>
    </recommendedName>
</protein>
<comment type="function">
    <text evidence="1">May be involved in the biogenesis of curli organelles.</text>
</comment>
<evidence type="ECO:0000256" key="4">
    <source>
        <dbReference type="SAM" id="SignalP"/>
    </source>
</evidence>
<keyword evidence="6" id="KW-1185">Reference proteome</keyword>
<evidence type="ECO:0000256" key="3">
    <source>
        <dbReference type="ARBA" id="ARBA00022729"/>
    </source>
</evidence>
<dbReference type="Pfam" id="PF10614">
    <property type="entry name" value="CsgF"/>
    <property type="match status" value="1"/>
</dbReference>
<reference evidence="6" key="1">
    <citation type="journal article" date="2019" name="Int. J. Syst. Evol. Microbiol.">
        <title>The Global Catalogue of Microorganisms (GCM) 10K type strain sequencing project: providing services to taxonomists for standard genome sequencing and annotation.</title>
        <authorList>
            <consortium name="The Broad Institute Genomics Platform"/>
            <consortium name="The Broad Institute Genome Sequencing Center for Infectious Disease"/>
            <person name="Wu L."/>
            <person name="Ma J."/>
        </authorList>
    </citation>
    <scope>NUCLEOTIDE SEQUENCE [LARGE SCALE GENOMIC DNA]</scope>
    <source>
        <strain evidence="6">JCM 18401</strain>
    </source>
</reference>
<organism evidence="5 6">
    <name type="scientific">Ferrimonas pelagia</name>
    <dbReference type="NCBI Taxonomy" id="1177826"/>
    <lineage>
        <taxon>Bacteria</taxon>
        <taxon>Pseudomonadati</taxon>
        <taxon>Pseudomonadota</taxon>
        <taxon>Gammaproteobacteria</taxon>
        <taxon>Alteromonadales</taxon>
        <taxon>Ferrimonadaceae</taxon>
        <taxon>Ferrimonas</taxon>
    </lineage>
</organism>
<name>A0ABP9EEN2_9GAMM</name>
<dbReference type="Proteomes" id="UP001499988">
    <property type="component" value="Unassembled WGS sequence"/>
</dbReference>
<dbReference type="RefSeq" id="WP_345333664.1">
    <property type="nucleotide sequence ID" value="NZ_BAABJZ010000009.1"/>
</dbReference>
<evidence type="ECO:0000313" key="5">
    <source>
        <dbReference type="EMBL" id="GAA4877144.1"/>
    </source>
</evidence>
<accession>A0ABP9EEN2</accession>
<dbReference type="EMBL" id="BAABJZ010000009">
    <property type="protein sequence ID" value="GAA4877144.1"/>
    <property type="molecule type" value="Genomic_DNA"/>
</dbReference>
<keyword evidence="3 4" id="KW-0732">Signal</keyword>
<evidence type="ECO:0000313" key="6">
    <source>
        <dbReference type="Proteomes" id="UP001499988"/>
    </source>
</evidence>
<evidence type="ECO:0000256" key="1">
    <source>
        <dbReference type="ARBA" id="ARBA00003989"/>
    </source>
</evidence>
<sequence length="134" mass="14734">MFTPRTNKFILMISALCCAGTVSASQLVYQPINPSFGGNPLNGSFLLGKAQAQNDHEAERTETSFVERFQDSLERNLLYSLTRQISNGDFAAGLYNTGDFIVEVFDDDPLNIVVHITDIATGEVTIITMPRLEG</sequence>
<gene>
    <name evidence="5" type="ORF">GCM10023333_08020</name>
</gene>
<feature type="signal peptide" evidence="4">
    <location>
        <begin position="1"/>
        <end position="24"/>
    </location>
</feature>
<evidence type="ECO:0000256" key="2">
    <source>
        <dbReference type="ARBA" id="ARBA00014031"/>
    </source>
</evidence>
<feature type="chain" id="PRO_5046931664" description="Curli production assembly/transport component CsgF" evidence="4">
    <location>
        <begin position="25"/>
        <end position="134"/>
    </location>
</feature>
<dbReference type="InterPro" id="IPR018893">
    <property type="entry name" value="T8SS_CsgF"/>
</dbReference>
<comment type="caution">
    <text evidence="5">The sequence shown here is derived from an EMBL/GenBank/DDBJ whole genome shotgun (WGS) entry which is preliminary data.</text>
</comment>